<keyword evidence="3" id="KW-1185">Reference proteome</keyword>
<dbReference type="AlphaFoldDB" id="A0A1Y2ITJ9"/>
<feature type="region of interest" description="Disordered" evidence="1">
    <location>
        <begin position="1"/>
        <end position="35"/>
    </location>
</feature>
<reference evidence="2 3" key="1">
    <citation type="journal article" date="2015" name="Biotechnol. Biofuels">
        <title>Enhanced degradation of softwood versus hardwood by the white-rot fungus Pycnoporus coccineus.</title>
        <authorList>
            <person name="Couturier M."/>
            <person name="Navarro D."/>
            <person name="Chevret D."/>
            <person name="Henrissat B."/>
            <person name="Piumi F."/>
            <person name="Ruiz-Duenas F.J."/>
            <person name="Martinez A.T."/>
            <person name="Grigoriev I.V."/>
            <person name="Riley R."/>
            <person name="Lipzen A."/>
            <person name="Berrin J.G."/>
            <person name="Master E.R."/>
            <person name="Rosso M.N."/>
        </authorList>
    </citation>
    <scope>NUCLEOTIDE SEQUENCE [LARGE SCALE GENOMIC DNA]</scope>
    <source>
        <strain evidence="2 3">BRFM310</strain>
    </source>
</reference>
<dbReference type="Proteomes" id="UP000193067">
    <property type="component" value="Unassembled WGS sequence"/>
</dbReference>
<sequence length="170" mass="18536">MTSDRLPRAARNLEKGTRRSEAIPSNGPPDSRQCDSRRVSVPYCTYMLGAVVRACVDIDEKPSSEAQRLEALDHERECSGGLGQNDMSGHRGGVLCRGDAAWTVHILLRCGSVMACCLFRGQVIPKDKEEKFVKGNRIALGDSRAGKGSVLCVKTPSRGLHTYSTRRSST</sequence>
<evidence type="ECO:0000313" key="2">
    <source>
        <dbReference type="EMBL" id="OSD03521.1"/>
    </source>
</evidence>
<dbReference type="EMBL" id="KZ084100">
    <property type="protein sequence ID" value="OSD03521.1"/>
    <property type="molecule type" value="Genomic_DNA"/>
</dbReference>
<evidence type="ECO:0000313" key="3">
    <source>
        <dbReference type="Proteomes" id="UP000193067"/>
    </source>
</evidence>
<feature type="compositionally biased region" description="Basic and acidic residues" evidence="1">
    <location>
        <begin position="1"/>
        <end position="21"/>
    </location>
</feature>
<gene>
    <name evidence="2" type="ORF">PYCCODRAFT_227329</name>
</gene>
<accession>A0A1Y2ITJ9</accession>
<protein>
    <submittedName>
        <fullName evidence="2">Uncharacterized protein</fullName>
    </submittedName>
</protein>
<proteinExistence type="predicted"/>
<evidence type="ECO:0000256" key="1">
    <source>
        <dbReference type="SAM" id="MobiDB-lite"/>
    </source>
</evidence>
<name>A0A1Y2ITJ9_TRAC3</name>
<organism evidence="2 3">
    <name type="scientific">Trametes coccinea (strain BRFM310)</name>
    <name type="common">Pycnoporus coccineus</name>
    <dbReference type="NCBI Taxonomy" id="1353009"/>
    <lineage>
        <taxon>Eukaryota</taxon>
        <taxon>Fungi</taxon>
        <taxon>Dikarya</taxon>
        <taxon>Basidiomycota</taxon>
        <taxon>Agaricomycotina</taxon>
        <taxon>Agaricomycetes</taxon>
        <taxon>Polyporales</taxon>
        <taxon>Polyporaceae</taxon>
        <taxon>Trametes</taxon>
    </lineage>
</organism>